<gene>
    <name evidence="1" type="ORF">Tci_209520</name>
</gene>
<protein>
    <submittedName>
        <fullName evidence="1">Uncharacterized protein</fullName>
    </submittedName>
</protein>
<accession>A0A699GYI5</accession>
<dbReference type="AlphaFoldDB" id="A0A699GYI5"/>
<organism evidence="1">
    <name type="scientific">Tanacetum cinerariifolium</name>
    <name type="common">Dalmatian daisy</name>
    <name type="synonym">Chrysanthemum cinerariifolium</name>
    <dbReference type="NCBI Taxonomy" id="118510"/>
    <lineage>
        <taxon>Eukaryota</taxon>
        <taxon>Viridiplantae</taxon>
        <taxon>Streptophyta</taxon>
        <taxon>Embryophyta</taxon>
        <taxon>Tracheophyta</taxon>
        <taxon>Spermatophyta</taxon>
        <taxon>Magnoliopsida</taxon>
        <taxon>eudicotyledons</taxon>
        <taxon>Gunneridae</taxon>
        <taxon>Pentapetalae</taxon>
        <taxon>asterids</taxon>
        <taxon>campanulids</taxon>
        <taxon>Asterales</taxon>
        <taxon>Asteraceae</taxon>
        <taxon>Asteroideae</taxon>
        <taxon>Anthemideae</taxon>
        <taxon>Anthemidinae</taxon>
        <taxon>Tanacetum</taxon>
    </lineage>
</organism>
<evidence type="ECO:0000313" key="1">
    <source>
        <dbReference type="EMBL" id="GEW37544.1"/>
    </source>
</evidence>
<reference evidence="1" key="1">
    <citation type="journal article" date="2019" name="Sci. Rep.">
        <title>Draft genome of Tanacetum cinerariifolium, the natural source of mosquito coil.</title>
        <authorList>
            <person name="Yamashiro T."/>
            <person name="Shiraishi A."/>
            <person name="Satake H."/>
            <person name="Nakayama K."/>
        </authorList>
    </citation>
    <scope>NUCLEOTIDE SEQUENCE</scope>
</reference>
<name>A0A699GYI5_TANCI</name>
<comment type="caution">
    <text evidence="1">The sequence shown here is derived from an EMBL/GenBank/DDBJ whole genome shotgun (WGS) entry which is preliminary data.</text>
</comment>
<sequence>MVKLDTEQQSKIPSWKFTWSKVGWKFIDDGEESKDDGDCGKYLLPYGGGEDRELSTLGDCDGKALRVEDVGRVSINRGGDCVVDGRMLNNERDVLVAYHMALESWLIFDNENSLDDEISEIEGLFGDDAIHHMIRGGRDVTAGFS</sequence>
<proteinExistence type="predicted"/>
<dbReference type="EMBL" id="BKCJ010055796">
    <property type="protein sequence ID" value="GEW37544.1"/>
    <property type="molecule type" value="Genomic_DNA"/>
</dbReference>